<feature type="domain" description="Alginate lyase" evidence="4">
    <location>
        <begin position="197"/>
        <end position="478"/>
    </location>
</feature>
<dbReference type="GO" id="GO:0016829">
    <property type="term" value="F:lyase activity"/>
    <property type="evidence" value="ECO:0007669"/>
    <property type="project" value="UniProtKB-KW"/>
</dbReference>
<accession>A0A9P5P042</accession>
<keyword evidence="2 5" id="KW-0456">Lyase</keyword>
<keyword evidence="6" id="KW-1185">Reference proteome</keyword>
<evidence type="ECO:0000313" key="5">
    <source>
        <dbReference type="EMBL" id="KAF8912813.1"/>
    </source>
</evidence>
<feature type="region of interest" description="Disordered" evidence="3">
    <location>
        <begin position="191"/>
        <end position="213"/>
    </location>
</feature>
<keyword evidence="1" id="KW-0732">Signal</keyword>
<dbReference type="InterPro" id="IPR008929">
    <property type="entry name" value="Chondroitin_lyas"/>
</dbReference>
<sequence length="601" mass="65871">MWRQFPECRPAHAHCYSGDPNDWVNIEYVIAQAKSRFSGSSSTADAQTNIFREADASARRGPWTIVSSGGNLPPSGDAHDFLSWAPYHWPNCDWCSPTDRTYVIHDLYPSLNHYESLSGDNTSLPRSNGSNVNHEQAQSILAIPNLRTEGFSTPPGVTRAPSERAELSKREPVVSFPTPLPASSIVVLNPSSSTTSASDRRTHGPAQAAAKTSKVSCTASPTKSLEPSATWTTCSYFPRDGAVNPDVRTLKGPEAINSASQAVIYNAVAFALQKSSSYSKSAADIIETFFLNQTTKMNPNVQFGQIVRGPGQSGQDGTFTGVLDLRGLVKVVNGISILKAAGSPDWNETRHQGMASWASDYSEWLATSEVGKITASRPNNHGTFYISQLAAAKYLLGDRSGAIKILQNFCKTAFLDQIAKTGEQPFEAVRTRPYHYRCFNVEALITNAKLGDELGIDLWSCKSRYGATIQTAVDFLISTDPGDEDATQLYPHVAAISAAYGDPHGKYMAFLKEKETTYASKSYWFYDQTAAFPNAPALKKNSVTRTVWKREDSLTVRDNALDSSPVDVAFKCPDVFKSFWRVELDNDIYTTCDELQPFYGA</sequence>
<dbReference type="AlphaFoldDB" id="A0A9P5P042"/>
<dbReference type="Pfam" id="PF05426">
    <property type="entry name" value="Alginate_lyase"/>
    <property type="match status" value="1"/>
</dbReference>
<dbReference type="Gene3D" id="1.50.10.100">
    <property type="entry name" value="Chondroitin AC/alginate lyase"/>
    <property type="match status" value="2"/>
</dbReference>
<dbReference type="InterPro" id="IPR008397">
    <property type="entry name" value="Alginate_lyase_dom"/>
</dbReference>
<dbReference type="Proteomes" id="UP000724874">
    <property type="component" value="Unassembled WGS sequence"/>
</dbReference>
<evidence type="ECO:0000256" key="2">
    <source>
        <dbReference type="ARBA" id="ARBA00023239"/>
    </source>
</evidence>
<evidence type="ECO:0000256" key="3">
    <source>
        <dbReference type="SAM" id="MobiDB-lite"/>
    </source>
</evidence>
<dbReference type="OrthoDB" id="63533at2759"/>
<evidence type="ECO:0000259" key="4">
    <source>
        <dbReference type="Pfam" id="PF05426"/>
    </source>
</evidence>
<comment type="caution">
    <text evidence="5">The sequence shown here is derived from an EMBL/GenBank/DDBJ whole genome shotgun (WGS) entry which is preliminary data.</text>
</comment>
<dbReference type="EMBL" id="JADNYJ010000002">
    <property type="protein sequence ID" value="KAF8912813.1"/>
    <property type="molecule type" value="Genomic_DNA"/>
</dbReference>
<organism evidence="5 6">
    <name type="scientific">Gymnopilus junonius</name>
    <name type="common">Spectacular rustgill mushroom</name>
    <name type="synonym">Gymnopilus spectabilis subsp. junonius</name>
    <dbReference type="NCBI Taxonomy" id="109634"/>
    <lineage>
        <taxon>Eukaryota</taxon>
        <taxon>Fungi</taxon>
        <taxon>Dikarya</taxon>
        <taxon>Basidiomycota</taxon>
        <taxon>Agaricomycotina</taxon>
        <taxon>Agaricomycetes</taxon>
        <taxon>Agaricomycetidae</taxon>
        <taxon>Agaricales</taxon>
        <taxon>Agaricineae</taxon>
        <taxon>Hymenogastraceae</taxon>
        <taxon>Gymnopilus</taxon>
    </lineage>
</organism>
<dbReference type="SUPFAM" id="SSF48230">
    <property type="entry name" value="Chondroitin AC/alginate lyase"/>
    <property type="match status" value="1"/>
</dbReference>
<dbReference type="GO" id="GO:0042597">
    <property type="term" value="C:periplasmic space"/>
    <property type="evidence" value="ECO:0007669"/>
    <property type="project" value="InterPro"/>
</dbReference>
<name>A0A9P5P042_GYMJU</name>
<evidence type="ECO:0000256" key="1">
    <source>
        <dbReference type="ARBA" id="ARBA00022729"/>
    </source>
</evidence>
<evidence type="ECO:0000313" key="6">
    <source>
        <dbReference type="Proteomes" id="UP000724874"/>
    </source>
</evidence>
<gene>
    <name evidence="5" type="ORF">CPB84DRAFT_1670827</name>
</gene>
<proteinExistence type="predicted"/>
<feature type="compositionally biased region" description="Basic and acidic residues" evidence="3">
    <location>
        <begin position="161"/>
        <end position="171"/>
    </location>
</feature>
<protein>
    <submittedName>
        <fullName evidence="5">Alginate lyase-domain-containing protein</fullName>
    </submittedName>
</protein>
<reference evidence="5" key="1">
    <citation type="submission" date="2020-11" db="EMBL/GenBank/DDBJ databases">
        <authorList>
            <consortium name="DOE Joint Genome Institute"/>
            <person name="Ahrendt S."/>
            <person name="Riley R."/>
            <person name="Andreopoulos W."/>
            <person name="LaButti K."/>
            <person name="Pangilinan J."/>
            <person name="Ruiz-duenas F.J."/>
            <person name="Barrasa J.M."/>
            <person name="Sanchez-Garcia M."/>
            <person name="Camarero S."/>
            <person name="Miyauchi S."/>
            <person name="Serrano A."/>
            <person name="Linde D."/>
            <person name="Babiker R."/>
            <person name="Drula E."/>
            <person name="Ayuso-Fernandez I."/>
            <person name="Pacheco R."/>
            <person name="Padilla G."/>
            <person name="Ferreira P."/>
            <person name="Barriuso J."/>
            <person name="Kellner H."/>
            <person name="Castanera R."/>
            <person name="Alfaro M."/>
            <person name="Ramirez L."/>
            <person name="Pisabarro A.G."/>
            <person name="Kuo A."/>
            <person name="Tritt A."/>
            <person name="Lipzen A."/>
            <person name="He G."/>
            <person name="Yan M."/>
            <person name="Ng V."/>
            <person name="Cullen D."/>
            <person name="Martin F."/>
            <person name="Rosso M.-N."/>
            <person name="Henrissat B."/>
            <person name="Hibbett D."/>
            <person name="Martinez A.T."/>
            <person name="Grigoriev I.V."/>
        </authorList>
    </citation>
    <scope>NUCLEOTIDE SEQUENCE</scope>
    <source>
        <strain evidence="5">AH 44721</strain>
    </source>
</reference>
<feature type="region of interest" description="Disordered" evidence="3">
    <location>
        <begin position="147"/>
        <end position="171"/>
    </location>
</feature>